<feature type="compositionally biased region" description="Basic and acidic residues" evidence="1">
    <location>
        <begin position="73"/>
        <end position="103"/>
    </location>
</feature>
<proteinExistence type="predicted"/>
<dbReference type="Proteomes" id="UP001499967">
    <property type="component" value="Unassembled WGS sequence"/>
</dbReference>
<evidence type="ECO:0000313" key="3">
    <source>
        <dbReference type="Proteomes" id="UP001499967"/>
    </source>
</evidence>
<keyword evidence="3" id="KW-1185">Reference proteome</keyword>
<evidence type="ECO:0000313" key="2">
    <source>
        <dbReference type="EMBL" id="GAA0939986.1"/>
    </source>
</evidence>
<feature type="compositionally biased region" description="Basic and acidic residues" evidence="1">
    <location>
        <begin position="222"/>
        <end position="240"/>
    </location>
</feature>
<feature type="compositionally biased region" description="Basic and acidic residues" evidence="1">
    <location>
        <begin position="259"/>
        <end position="279"/>
    </location>
</feature>
<feature type="region of interest" description="Disordered" evidence="1">
    <location>
        <begin position="439"/>
        <end position="483"/>
    </location>
</feature>
<feature type="compositionally biased region" description="Basic and acidic residues" evidence="1">
    <location>
        <begin position="291"/>
        <end position="313"/>
    </location>
</feature>
<evidence type="ECO:0000256" key="1">
    <source>
        <dbReference type="SAM" id="MobiDB-lite"/>
    </source>
</evidence>
<feature type="compositionally biased region" description="Basic and acidic residues" evidence="1">
    <location>
        <begin position="48"/>
        <end position="64"/>
    </location>
</feature>
<feature type="compositionally biased region" description="Basic and acidic residues" evidence="1">
    <location>
        <begin position="468"/>
        <end position="483"/>
    </location>
</feature>
<feature type="compositionally biased region" description="Basic residues" evidence="1">
    <location>
        <begin position="204"/>
        <end position="214"/>
    </location>
</feature>
<organism evidence="2 3">
    <name type="scientific">Pseudonocardia zijingensis</name>
    <dbReference type="NCBI Taxonomy" id="153376"/>
    <lineage>
        <taxon>Bacteria</taxon>
        <taxon>Bacillati</taxon>
        <taxon>Actinomycetota</taxon>
        <taxon>Actinomycetes</taxon>
        <taxon>Pseudonocardiales</taxon>
        <taxon>Pseudonocardiaceae</taxon>
        <taxon>Pseudonocardia</taxon>
    </lineage>
</organism>
<dbReference type="EMBL" id="BAAAHP010000095">
    <property type="protein sequence ID" value="GAA0939986.1"/>
    <property type="molecule type" value="Genomic_DNA"/>
</dbReference>
<feature type="region of interest" description="Disordered" evidence="1">
    <location>
        <begin position="27"/>
        <end position="114"/>
    </location>
</feature>
<accession>A0ABN1QB76</accession>
<protein>
    <submittedName>
        <fullName evidence="2">Uncharacterized protein</fullName>
    </submittedName>
</protein>
<gene>
    <name evidence="2" type="ORF">GCM10009559_34740</name>
</gene>
<feature type="compositionally biased region" description="Basic and acidic residues" evidence="1">
    <location>
        <begin position="439"/>
        <end position="458"/>
    </location>
</feature>
<feature type="region of interest" description="Disordered" evidence="1">
    <location>
        <begin position="175"/>
        <end position="348"/>
    </location>
</feature>
<reference evidence="2 3" key="1">
    <citation type="journal article" date="2019" name="Int. J. Syst. Evol. Microbiol.">
        <title>The Global Catalogue of Microorganisms (GCM) 10K type strain sequencing project: providing services to taxonomists for standard genome sequencing and annotation.</title>
        <authorList>
            <consortium name="The Broad Institute Genomics Platform"/>
            <consortium name="The Broad Institute Genome Sequencing Center for Infectious Disease"/>
            <person name="Wu L."/>
            <person name="Ma J."/>
        </authorList>
    </citation>
    <scope>NUCLEOTIDE SEQUENCE [LARGE SCALE GENOMIC DNA]</scope>
    <source>
        <strain evidence="2 3">JCM 11117</strain>
    </source>
</reference>
<name>A0ABN1QB76_9PSEU</name>
<sequence>MVTRDHQQPDVRLAAAVHRLHDAVARRVLQPDEPEQVQPGFQVLRRSSRLDPVREGPGRDREDPQAAAGHPFDLVERGRSPTDPQHRVRRTGDEHRLSPRIIDDDQGPAASRVERNPPPLGACCLIPSHVDPGAQRQDVQGDLHRVTQRCPAAVAQHGTALGAARCGDRDIPDRPSGIPREGQFPPRVVPGTPDRGCAFGRPDPHHRHLVRRQRPGLVGADDGGRPQGFDRFEPPDERIAGGHAVCGAGERQRHGRQQSLRDECHGDTYREQEAGRQVHAEPQCDAEEDETHDHRDDADDTHHLVEPLGERSRRPMGAPGHRGDPGEPCCGPRRRDHSSCLAPGDEGARVRGRAGCRRYGDALAGEGRLVDSEPVCVLEGEVGADPVARTEEHEVARDEVRGLDHRAVAVAYDGGLRWEQVAQPLPGAIGAVLLDEGEHPVHHHDDRDGRSELGHPAEDGECGGHPQHHGEEVGHLAQQDEHR</sequence>
<comment type="caution">
    <text evidence="2">The sequence shown here is derived from an EMBL/GenBank/DDBJ whole genome shotgun (WGS) entry which is preliminary data.</text>
</comment>